<dbReference type="RefSeq" id="WP_326508946.1">
    <property type="nucleotide sequence ID" value="NZ_JAWIIV010000027.1"/>
</dbReference>
<keyword evidence="3" id="KW-1185">Reference proteome</keyword>
<dbReference type="Gene3D" id="2.40.50.320">
    <property type="entry name" value="Copper binding periplasmic protein CusF"/>
    <property type="match status" value="1"/>
</dbReference>
<accession>A0ABU6JFM8</accession>
<evidence type="ECO:0000313" key="3">
    <source>
        <dbReference type="Proteomes" id="UP001352263"/>
    </source>
</evidence>
<keyword evidence="1" id="KW-0732">Signal</keyword>
<evidence type="ECO:0000313" key="2">
    <source>
        <dbReference type="EMBL" id="MEC4722271.1"/>
    </source>
</evidence>
<feature type="signal peptide" evidence="1">
    <location>
        <begin position="1"/>
        <end position="27"/>
    </location>
</feature>
<feature type="chain" id="PRO_5046551818" evidence="1">
    <location>
        <begin position="28"/>
        <end position="121"/>
    </location>
</feature>
<comment type="caution">
    <text evidence="2">The sequence shown here is derived from an EMBL/GenBank/DDBJ whole genome shotgun (WGS) entry which is preliminary data.</text>
</comment>
<evidence type="ECO:0000256" key="1">
    <source>
        <dbReference type="SAM" id="SignalP"/>
    </source>
</evidence>
<dbReference type="Proteomes" id="UP001352263">
    <property type="component" value="Unassembled WGS sequence"/>
</dbReference>
<protein>
    <submittedName>
        <fullName evidence="2">Copper-binding protein</fullName>
    </submittedName>
</protein>
<proteinExistence type="predicted"/>
<gene>
    <name evidence="2" type="ORF">RY831_24205</name>
</gene>
<dbReference type="InterPro" id="IPR021647">
    <property type="entry name" value="CusF_Ec"/>
</dbReference>
<name>A0ABU6JFM8_9BURK</name>
<organism evidence="2 3">
    <name type="scientific">Noviherbaspirillum album</name>
    <dbReference type="NCBI Taxonomy" id="3080276"/>
    <lineage>
        <taxon>Bacteria</taxon>
        <taxon>Pseudomonadati</taxon>
        <taxon>Pseudomonadota</taxon>
        <taxon>Betaproteobacteria</taxon>
        <taxon>Burkholderiales</taxon>
        <taxon>Oxalobacteraceae</taxon>
        <taxon>Noviherbaspirillum</taxon>
    </lineage>
</organism>
<reference evidence="2 3" key="1">
    <citation type="submission" date="2023-10" db="EMBL/GenBank/DDBJ databases">
        <title>Noviherbaspirillum sp. CPCC 100848 genome assembly.</title>
        <authorList>
            <person name="Li X.Y."/>
            <person name="Fang X.M."/>
        </authorList>
    </citation>
    <scope>NUCLEOTIDE SEQUENCE [LARGE SCALE GENOMIC DNA]</scope>
    <source>
        <strain evidence="2 3">CPCC 100848</strain>
    </source>
</reference>
<sequence>MMRSLFPSVFLVLTLVISSMVGNTAMAASSSDMAQTTASSVTRAAPQNSFSHGEIQEINRLAAKVTIKHGELKNLDMPAMTMVFRVKEPSMLERLKVGDQVSFIAEQIGGHLAVVAIEPMK</sequence>
<dbReference type="Pfam" id="PF11604">
    <property type="entry name" value="CusF_Ec"/>
    <property type="match status" value="1"/>
</dbReference>
<dbReference type="InterPro" id="IPR042230">
    <property type="entry name" value="CusF_sf"/>
</dbReference>
<dbReference type="EMBL" id="JAWIIV010000027">
    <property type="protein sequence ID" value="MEC4722271.1"/>
    <property type="molecule type" value="Genomic_DNA"/>
</dbReference>